<comment type="caution">
    <text evidence="14">The sequence shown here is derived from an EMBL/GenBank/DDBJ whole genome shotgun (WGS) entry which is preliminary data.</text>
</comment>
<evidence type="ECO:0000256" key="6">
    <source>
        <dbReference type="ARBA" id="ARBA00023077"/>
    </source>
</evidence>
<evidence type="ECO:0000313" key="14">
    <source>
        <dbReference type="EMBL" id="GHB77397.1"/>
    </source>
</evidence>
<keyword evidence="9 10" id="KW-0998">Cell outer membrane</keyword>
<name>A0A8J3GBH4_9BACT</name>
<comment type="similarity">
    <text evidence="10 11">Belongs to the TonB-dependent receptor family.</text>
</comment>
<dbReference type="Proteomes" id="UP000598271">
    <property type="component" value="Unassembled WGS sequence"/>
</dbReference>
<dbReference type="Pfam" id="PF07715">
    <property type="entry name" value="Plug"/>
    <property type="match status" value="1"/>
</dbReference>
<dbReference type="GO" id="GO:0015344">
    <property type="term" value="F:siderophore uptake transmembrane transporter activity"/>
    <property type="evidence" value="ECO:0007669"/>
    <property type="project" value="TreeGrafter"/>
</dbReference>
<dbReference type="SUPFAM" id="SSF49464">
    <property type="entry name" value="Carboxypeptidase regulatory domain-like"/>
    <property type="match status" value="1"/>
</dbReference>
<organism evidence="14 15">
    <name type="scientific">Persicitalea jodogahamensis</name>
    <dbReference type="NCBI Taxonomy" id="402147"/>
    <lineage>
        <taxon>Bacteria</taxon>
        <taxon>Pseudomonadati</taxon>
        <taxon>Bacteroidota</taxon>
        <taxon>Cytophagia</taxon>
        <taxon>Cytophagales</taxon>
        <taxon>Spirosomataceae</taxon>
        <taxon>Persicitalea</taxon>
    </lineage>
</organism>
<keyword evidence="5" id="KW-0732">Signal</keyword>
<evidence type="ECO:0000256" key="2">
    <source>
        <dbReference type="ARBA" id="ARBA00022448"/>
    </source>
</evidence>
<evidence type="ECO:0000256" key="10">
    <source>
        <dbReference type="PROSITE-ProRule" id="PRU01360"/>
    </source>
</evidence>
<dbReference type="Pfam" id="PF13715">
    <property type="entry name" value="CarbopepD_reg_2"/>
    <property type="match status" value="1"/>
</dbReference>
<keyword evidence="3 10" id="KW-1134">Transmembrane beta strand</keyword>
<dbReference type="InterPro" id="IPR008969">
    <property type="entry name" value="CarboxyPept-like_regulatory"/>
</dbReference>
<dbReference type="GO" id="GO:0044718">
    <property type="term" value="P:siderophore transmembrane transport"/>
    <property type="evidence" value="ECO:0007669"/>
    <property type="project" value="TreeGrafter"/>
</dbReference>
<reference evidence="14 15" key="1">
    <citation type="journal article" date="2014" name="Int. J. Syst. Evol. Microbiol.">
        <title>Complete genome sequence of Corynebacterium casei LMG S-19264T (=DSM 44701T), isolated from a smear-ripened cheese.</title>
        <authorList>
            <consortium name="US DOE Joint Genome Institute (JGI-PGF)"/>
            <person name="Walter F."/>
            <person name="Albersmeier A."/>
            <person name="Kalinowski J."/>
            <person name="Ruckert C."/>
        </authorList>
    </citation>
    <scope>NUCLEOTIDE SEQUENCE [LARGE SCALE GENOMIC DNA]</scope>
    <source>
        <strain evidence="14 15">KCTC 12866</strain>
    </source>
</reference>
<keyword evidence="6 11" id="KW-0798">TonB box</keyword>
<dbReference type="InterPro" id="IPR000531">
    <property type="entry name" value="Beta-barrel_TonB"/>
</dbReference>
<feature type="domain" description="TonB-dependent receptor-like beta-barrel" evidence="12">
    <location>
        <begin position="321"/>
        <end position="760"/>
    </location>
</feature>
<keyword evidence="2 10" id="KW-0813">Transport</keyword>
<evidence type="ECO:0000259" key="13">
    <source>
        <dbReference type="Pfam" id="PF07715"/>
    </source>
</evidence>
<feature type="domain" description="TonB-dependent receptor plug" evidence="13">
    <location>
        <begin position="153"/>
        <end position="226"/>
    </location>
</feature>
<keyword evidence="14" id="KW-0176">Collagen</keyword>
<dbReference type="InterPro" id="IPR036942">
    <property type="entry name" value="Beta-barrel_TonB_sf"/>
</dbReference>
<evidence type="ECO:0000256" key="9">
    <source>
        <dbReference type="ARBA" id="ARBA00023237"/>
    </source>
</evidence>
<evidence type="ECO:0000259" key="12">
    <source>
        <dbReference type="Pfam" id="PF00593"/>
    </source>
</evidence>
<evidence type="ECO:0000313" key="15">
    <source>
        <dbReference type="Proteomes" id="UP000598271"/>
    </source>
</evidence>
<dbReference type="Pfam" id="PF00593">
    <property type="entry name" value="TonB_dep_Rec_b-barrel"/>
    <property type="match status" value="1"/>
</dbReference>
<dbReference type="PROSITE" id="PS52016">
    <property type="entry name" value="TONB_DEPENDENT_REC_3"/>
    <property type="match status" value="1"/>
</dbReference>
<protein>
    <submittedName>
        <fullName evidence="14">Collagen-binding protein</fullName>
    </submittedName>
</protein>
<gene>
    <name evidence="14" type="ORF">GCM10007390_34360</name>
</gene>
<dbReference type="PANTHER" id="PTHR30069:SF29">
    <property type="entry name" value="HEMOGLOBIN AND HEMOGLOBIN-HAPTOGLOBIN-BINDING PROTEIN 1-RELATED"/>
    <property type="match status" value="1"/>
</dbReference>
<evidence type="ECO:0000256" key="11">
    <source>
        <dbReference type="RuleBase" id="RU003357"/>
    </source>
</evidence>
<evidence type="ECO:0000256" key="4">
    <source>
        <dbReference type="ARBA" id="ARBA00022692"/>
    </source>
</evidence>
<comment type="subcellular location">
    <subcellularLocation>
        <location evidence="1 10">Cell outer membrane</location>
        <topology evidence="1 10">Multi-pass membrane protein</topology>
    </subcellularLocation>
</comment>
<dbReference type="Gene3D" id="2.60.40.1120">
    <property type="entry name" value="Carboxypeptidase-like, regulatory domain"/>
    <property type="match status" value="1"/>
</dbReference>
<accession>A0A8J3GBH4</accession>
<proteinExistence type="inferred from homology"/>
<dbReference type="InterPro" id="IPR012910">
    <property type="entry name" value="Plug_dom"/>
</dbReference>
<keyword evidence="7 10" id="KW-0472">Membrane</keyword>
<dbReference type="GO" id="GO:0009279">
    <property type="term" value="C:cell outer membrane"/>
    <property type="evidence" value="ECO:0007669"/>
    <property type="project" value="UniProtKB-SubCell"/>
</dbReference>
<dbReference type="AlphaFoldDB" id="A0A8J3GBH4"/>
<dbReference type="SUPFAM" id="SSF56935">
    <property type="entry name" value="Porins"/>
    <property type="match status" value="1"/>
</dbReference>
<dbReference type="InterPro" id="IPR037066">
    <property type="entry name" value="Plug_dom_sf"/>
</dbReference>
<dbReference type="Gene3D" id="2.40.170.20">
    <property type="entry name" value="TonB-dependent receptor, beta-barrel domain"/>
    <property type="match status" value="1"/>
</dbReference>
<dbReference type="EMBL" id="BMXF01000003">
    <property type="protein sequence ID" value="GHB77397.1"/>
    <property type="molecule type" value="Genomic_DNA"/>
</dbReference>
<dbReference type="PANTHER" id="PTHR30069">
    <property type="entry name" value="TONB-DEPENDENT OUTER MEMBRANE RECEPTOR"/>
    <property type="match status" value="1"/>
</dbReference>
<evidence type="ECO:0000256" key="5">
    <source>
        <dbReference type="ARBA" id="ARBA00022729"/>
    </source>
</evidence>
<keyword evidence="4 10" id="KW-0812">Transmembrane</keyword>
<dbReference type="InterPro" id="IPR039426">
    <property type="entry name" value="TonB-dep_rcpt-like"/>
</dbReference>
<evidence type="ECO:0000256" key="3">
    <source>
        <dbReference type="ARBA" id="ARBA00022452"/>
    </source>
</evidence>
<evidence type="ECO:0000256" key="7">
    <source>
        <dbReference type="ARBA" id="ARBA00023136"/>
    </source>
</evidence>
<keyword evidence="8" id="KW-0675">Receptor</keyword>
<evidence type="ECO:0000256" key="8">
    <source>
        <dbReference type="ARBA" id="ARBA00023170"/>
    </source>
</evidence>
<dbReference type="Gene3D" id="2.170.130.10">
    <property type="entry name" value="TonB-dependent receptor, plug domain"/>
    <property type="match status" value="1"/>
</dbReference>
<sequence length="800" mass="90314">MIRITILGFLLLFLPVVVQAQTIVSVKGLVTDSLTNQPLSGVAVSTSIDSDIYGQITDENGRFQLFFPAGRRGITFKMLGYVPQYFFLDENSQSQSLSIRMEKVENQLEQVVVSTKGYDETVKKPLLGVNQINIKTLSKIPAAFGELDFLRGVQMLPGVSSVGEASNGVNIRGGTTDQNLILLDGTPIFNPTHMFGLFSVVPPDALSNLDLYKGNVPARYGGRAAAVMDITLKTPDVNKFRLSGGLGLISEKLMVNVPVIKEKLAFYVAARGAFHDFLLPYISQDLDSVKTRFGEVVGKVFWRINTKNTLSAMGYLSTDYFQTNLLANLPNVVGETTFFDHQTKNFSLKWVSLISPNLDWQTTISSANYDPTIGTIETATLNKVRLESGIYQHQVTSSLNYQRNRQKWEVGASITKYRIRPGILNPGNSQSVNRIAVPDEFANELAAFADNEISFTPRLAATFGLRYSYFQNRGPTTVRSYQPGEPRDEFSVLETTRYEKGQTTKSYGGFEPRVGVRYAPNPDLSFKLGYNLMRQYLQIVSNTTTPIPTSRWKTSDTHIRPQISHLITGGVYQSFDSNIYEVTLEAYLRQSKNIIDYKPGADFLLQEFPETQLVQGRSLAYGIETMLSKKKGNFTGWVNYTYARTFNQTYADLNVLERVNNGNRYPANYDRPHSFNASVDLVADSRNSFSFSFVYSTGRPYTQPVGFVEYLNNFYPYFDERNNQRIPDYHRLDLAWHIKNPSKKVDQRWKGNWSFTVYNLYGRKNAYSVFFKSESGVARAYKLQIFGAPIIALSYNFVFE</sequence>
<keyword evidence="15" id="KW-1185">Reference proteome</keyword>
<evidence type="ECO:0000256" key="1">
    <source>
        <dbReference type="ARBA" id="ARBA00004571"/>
    </source>
</evidence>